<feature type="coiled-coil region" evidence="7">
    <location>
        <begin position="609"/>
        <end position="636"/>
    </location>
</feature>
<comment type="similarity">
    <text evidence="1">Belongs to the N(4)/N(6)-methyltransferase family.</text>
</comment>
<dbReference type="SUPFAM" id="SSF53335">
    <property type="entry name" value="S-adenosyl-L-methionine-dependent methyltransferases"/>
    <property type="match status" value="1"/>
</dbReference>
<evidence type="ECO:0000256" key="5">
    <source>
        <dbReference type="ARBA" id="ARBA00022691"/>
    </source>
</evidence>
<dbReference type="Gene3D" id="3.40.50.150">
    <property type="entry name" value="Vaccinia Virus protein VP39"/>
    <property type="match status" value="1"/>
</dbReference>
<proteinExistence type="inferred from homology"/>
<accession>A0ABV5F2D0</accession>
<dbReference type="InterPro" id="IPR029063">
    <property type="entry name" value="SAM-dependent_MTases_sf"/>
</dbReference>
<feature type="domain" description="Type III restriction/modification enzyme methylation subunit" evidence="9">
    <location>
        <begin position="38"/>
        <end position="92"/>
    </location>
</feature>
<gene>
    <name evidence="10" type="ORF">ACFFVB_10665</name>
</gene>
<evidence type="ECO:0000256" key="3">
    <source>
        <dbReference type="ARBA" id="ARBA00022603"/>
    </source>
</evidence>
<dbReference type="Pfam" id="PF01555">
    <property type="entry name" value="N6_N4_Mtase"/>
    <property type="match status" value="1"/>
</dbReference>
<dbReference type="EMBL" id="JBHMEZ010000011">
    <property type="protein sequence ID" value="MFB9053539.1"/>
    <property type="molecule type" value="Genomic_DNA"/>
</dbReference>
<dbReference type="InterPro" id="IPR002941">
    <property type="entry name" value="DNA_methylase_N4/N6"/>
</dbReference>
<evidence type="ECO:0000256" key="4">
    <source>
        <dbReference type="ARBA" id="ARBA00022679"/>
    </source>
</evidence>
<dbReference type="PIRSF" id="PIRSF015855">
    <property type="entry name" value="TypeIII_Mtase_mKpnI"/>
    <property type="match status" value="1"/>
</dbReference>
<dbReference type="Pfam" id="PF12564">
    <property type="entry name" value="TypeIII_RM_meth"/>
    <property type="match status" value="1"/>
</dbReference>
<evidence type="ECO:0000313" key="10">
    <source>
        <dbReference type="EMBL" id="MFB9053539.1"/>
    </source>
</evidence>
<dbReference type="RefSeq" id="WP_034260977.1">
    <property type="nucleotide sequence ID" value="NZ_JBHMEZ010000011.1"/>
</dbReference>
<protein>
    <recommendedName>
        <fullName evidence="2">site-specific DNA-methyltransferase (adenine-specific)</fullName>
        <ecNumber evidence="2">2.1.1.72</ecNumber>
    </recommendedName>
</protein>
<sequence>MKLYEALEKQLKTENNFVSDNGELKKWVVISKAQNFDVGLLELLLDNKELKEKFFLDIKGTLVFDQNLFIQFLEQKNYSNDSYTKYRIKVGLTIDGKFLKQRNEVSLVWPFKDCILEGGQSKEEDKREEIFFNEILAQDEITQLLEPKILTNAKTFNEEGEHTFKSFTRNAELNKKRELPENTITDNLIIKGNNLLALNTIEQEFSERIKLIYIDPPYNTGSDSFKYNDSFTHSSWLTFMYNRFKSAKKLLHKSGVIFVQINDHNKTNLKIMMDEIFGVENFINLISVRTKSPSGFKTVNLGLFETAEYILMYGVSKNDFNYNLQYVDSGYDTNYTGYITNIKEQPEKWIIDDIRKIICREEGIDPDTTHHPYSKVQKKIGEGVYIQKLSDFALKNSNSVFRLTAIGDDAGKDTLDIKKKSKKNNEKVFEVKRENNDSRFLLNGQEIAFYSKKIKNIDGVETPTTLLTNIWTDIAYEGIASEGGVTLKKGKKPEKLLRRIIEMSTNENDIVLDYHLGSGTTAGVAHKLGRQYVGIEQLDYGKNDSTIRLQNVINGDQSGISKAINWKSGGSYTYFELKKYNQKFIEQIEEAKDNKTLLQIWEQMKAKSFLNYNLDIQKQEEHIDELKELDLKQQKEHLIELLDKNQLYVNLSSIDDKDFQVDKNERTVTKDFYQIKKD</sequence>
<dbReference type="EC" id="2.1.1.72" evidence="2"/>
<evidence type="ECO:0000256" key="7">
    <source>
        <dbReference type="SAM" id="Coils"/>
    </source>
</evidence>
<dbReference type="PRINTS" id="PR00506">
    <property type="entry name" value="D21N6MTFRASE"/>
</dbReference>
<name>A0ABV5F2D0_9FLAO</name>
<keyword evidence="11" id="KW-1185">Reference proteome</keyword>
<evidence type="ECO:0000313" key="11">
    <source>
        <dbReference type="Proteomes" id="UP001589605"/>
    </source>
</evidence>
<dbReference type="PROSITE" id="PS00092">
    <property type="entry name" value="N6_MTASE"/>
    <property type="match status" value="1"/>
</dbReference>
<reference evidence="10 11" key="1">
    <citation type="submission" date="2024-09" db="EMBL/GenBank/DDBJ databases">
        <authorList>
            <person name="Sun Q."/>
            <person name="Mori K."/>
        </authorList>
    </citation>
    <scope>NUCLEOTIDE SEQUENCE [LARGE SCALE GENOMIC DNA]</scope>
    <source>
        <strain evidence="10 11">CECT 8286</strain>
    </source>
</reference>
<dbReference type="Proteomes" id="UP001589605">
    <property type="component" value="Unassembled WGS sequence"/>
</dbReference>
<dbReference type="InterPro" id="IPR022221">
    <property type="entry name" value="TypeIII_RM_meth"/>
</dbReference>
<evidence type="ECO:0000256" key="6">
    <source>
        <dbReference type="ARBA" id="ARBA00047942"/>
    </source>
</evidence>
<keyword evidence="4" id="KW-0808">Transferase</keyword>
<organism evidence="10 11">
    <name type="scientific">Formosa undariae</name>
    <dbReference type="NCBI Taxonomy" id="1325436"/>
    <lineage>
        <taxon>Bacteria</taxon>
        <taxon>Pseudomonadati</taxon>
        <taxon>Bacteroidota</taxon>
        <taxon>Flavobacteriia</taxon>
        <taxon>Flavobacteriales</taxon>
        <taxon>Flavobacteriaceae</taxon>
        <taxon>Formosa</taxon>
    </lineage>
</organism>
<dbReference type="InterPro" id="IPR002295">
    <property type="entry name" value="N4/N6-MTase_EcoPI_Mod-like"/>
</dbReference>
<dbReference type="GO" id="GO:0032259">
    <property type="term" value="P:methylation"/>
    <property type="evidence" value="ECO:0007669"/>
    <property type="project" value="UniProtKB-KW"/>
</dbReference>
<evidence type="ECO:0000259" key="9">
    <source>
        <dbReference type="Pfam" id="PF12564"/>
    </source>
</evidence>
<keyword evidence="3 10" id="KW-0489">Methyltransferase</keyword>
<evidence type="ECO:0000259" key="8">
    <source>
        <dbReference type="Pfam" id="PF01555"/>
    </source>
</evidence>
<dbReference type="GO" id="GO:0008168">
    <property type="term" value="F:methyltransferase activity"/>
    <property type="evidence" value="ECO:0007669"/>
    <property type="project" value="UniProtKB-KW"/>
</dbReference>
<keyword evidence="5" id="KW-0949">S-adenosyl-L-methionine</keyword>
<comment type="catalytic activity">
    <reaction evidence="6">
        <text>a 2'-deoxyadenosine in DNA + S-adenosyl-L-methionine = an N(6)-methyl-2'-deoxyadenosine in DNA + S-adenosyl-L-homocysteine + H(+)</text>
        <dbReference type="Rhea" id="RHEA:15197"/>
        <dbReference type="Rhea" id="RHEA-COMP:12418"/>
        <dbReference type="Rhea" id="RHEA-COMP:12419"/>
        <dbReference type="ChEBI" id="CHEBI:15378"/>
        <dbReference type="ChEBI" id="CHEBI:57856"/>
        <dbReference type="ChEBI" id="CHEBI:59789"/>
        <dbReference type="ChEBI" id="CHEBI:90615"/>
        <dbReference type="ChEBI" id="CHEBI:90616"/>
        <dbReference type="EC" id="2.1.1.72"/>
    </reaction>
</comment>
<evidence type="ECO:0000256" key="2">
    <source>
        <dbReference type="ARBA" id="ARBA00011900"/>
    </source>
</evidence>
<dbReference type="InterPro" id="IPR002052">
    <property type="entry name" value="DNA_methylase_N6_adenine_CS"/>
</dbReference>
<keyword evidence="7" id="KW-0175">Coiled coil</keyword>
<evidence type="ECO:0000256" key="1">
    <source>
        <dbReference type="ARBA" id="ARBA00006594"/>
    </source>
</evidence>
<feature type="domain" description="DNA methylase N-4/N-6" evidence="8">
    <location>
        <begin position="209"/>
        <end position="537"/>
    </location>
</feature>
<comment type="caution">
    <text evidence="10">The sequence shown here is derived from an EMBL/GenBank/DDBJ whole genome shotgun (WGS) entry which is preliminary data.</text>
</comment>